<keyword evidence="1" id="KW-1133">Transmembrane helix</keyword>
<evidence type="ECO:0000313" key="4">
    <source>
        <dbReference type="EMBL" id="RHG61876.1"/>
    </source>
</evidence>
<reference evidence="5 6" key="1">
    <citation type="submission" date="2018-08" db="EMBL/GenBank/DDBJ databases">
        <title>A genome reference for cultivated species of the human gut microbiota.</title>
        <authorList>
            <person name="Zou Y."/>
            <person name="Xue W."/>
            <person name="Luo G."/>
        </authorList>
    </citation>
    <scope>NUCLEOTIDE SEQUENCE [LARGE SCALE GENOMIC DNA]</scope>
    <source>
        <strain evidence="2 6">AF16-31</strain>
        <strain evidence="4 7">AM22-12LB</strain>
        <strain evidence="3 5">AM23-3</strain>
    </source>
</reference>
<name>A0A3R6GM33_9FIRM</name>
<dbReference type="EMBL" id="QRXY01000013">
    <property type="protein sequence ID" value="RGU44954.1"/>
    <property type="molecule type" value="Genomic_DNA"/>
</dbReference>
<proteinExistence type="predicted"/>
<dbReference type="AlphaFoldDB" id="A0A3R6GM33"/>
<comment type="caution">
    <text evidence="3">The sequence shown here is derived from an EMBL/GenBank/DDBJ whole genome shotgun (WGS) entry which is preliminary data.</text>
</comment>
<accession>A0A3R6GM33</accession>
<evidence type="ECO:0000313" key="5">
    <source>
        <dbReference type="Proteomes" id="UP000284579"/>
    </source>
</evidence>
<evidence type="ECO:0000313" key="7">
    <source>
        <dbReference type="Proteomes" id="UP000286595"/>
    </source>
</evidence>
<dbReference type="Proteomes" id="UP000284579">
    <property type="component" value="Unassembled WGS sequence"/>
</dbReference>
<dbReference type="Proteomes" id="UP000285693">
    <property type="component" value="Unassembled WGS sequence"/>
</dbReference>
<dbReference type="Proteomes" id="UP000286595">
    <property type="component" value="Unassembled WGS sequence"/>
</dbReference>
<feature type="transmembrane region" description="Helical" evidence="1">
    <location>
        <begin position="53"/>
        <end position="73"/>
    </location>
</feature>
<evidence type="ECO:0000313" key="2">
    <source>
        <dbReference type="EMBL" id="RGU44954.1"/>
    </source>
</evidence>
<keyword evidence="1" id="KW-0812">Transmembrane</keyword>
<organism evidence="3 5">
    <name type="scientific">Coprococcus comes</name>
    <dbReference type="NCBI Taxonomy" id="410072"/>
    <lineage>
        <taxon>Bacteria</taxon>
        <taxon>Bacillati</taxon>
        <taxon>Bacillota</taxon>
        <taxon>Clostridia</taxon>
        <taxon>Lachnospirales</taxon>
        <taxon>Lachnospiraceae</taxon>
        <taxon>Coprococcus</taxon>
    </lineage>
</organism>
<sequence length="453" mass="50428">MICMQNKKFDQISLEEFDSMNMDHTFSDNYNRKKQNLLHAVSESEHNRHRNHLYRVAAAIVALSLLPATAYAADRLLQMHYNSTGTYSGDLSLTTTSKDTVFSPVKLTPTYLPDGSIAASDRGPDKYYVPSDTESSSHGTVFSLYKMDTDDFTFSHSYMTSREEFNANGNDAVLMTFDSSGVFDKDAYVVFQDSGYIVEINMGNAITNEEAKKIASGVTLTPATDSDATFAGSLSELKTELAEDAAAPKALQTTWLKVNDTWTDETCGYQMTVKKVEAFDNIRSLNADFFTDNGKNLPDGSINDNGDLISYNRAIIQVGNGTDSLNTQTGTAQIHRKLLYVTLEITNPSDNPFSDTESCVNYDLTIPSENPDGYYNNALFDNPTYKDVINYPIYFDASVCSDNSDHHYFFTSLEKGQTITCHLGYIVDEDLLDQLCLNTSFDGQIGQFVTLYK</sequence>
<evidence type="ECO:0000256" key="1">
    <source>
        <dbReference type="SAM" id="Phobius"/>
    </source>
</evidence>
<protein>
    <submittedName>
        <fullName evidence="3">DUF4367 domain-containing protein</fullName>
    </submittedName>
</protein>
<dbReference type="EMBL" id="QRIM01000003">
    <property type="protein sequence ID" value="RHG61876.1"/>
    <property type="molecule type" value="Genomic_DNA"/>
</dbReference>
<keyword evidence="1" id="KW-0472">Membrane</keyword>
<gene>
    <name evidence="4" type="ORF">DW252_03035</name>
    <name evidence="3" type="ORF">DW656_02470</name>
    <name evidence="2" type="ORF">DWW65_10885</name>
</gene>
<evidence type="ECO:0000313" key="3">
    <source>
        <dbReference type="EMBL" id="RHF85255.1"/>
    </source>
</evidence>
<dbReference type="EMBL" id="QRHO01000002">
    <property type="protein sequence ID" value="RHF85255.1"/>
    <property type="molecule type" value="Genomic_DNA"/>
</dbReference>
<evidence type="ECO:0000313" key="6">
    <source>
        <dbReference type="Proteomes" id="UP000285693"/>
    </source>
</evidence>